<evidence type="ECO:0000256" key="2">
    <source>
        <dbReference type="ARBA" id="ARBA00022737"/>
    </source>
</evidence>
<dbReference type="InterPro" id="IPR036869">
    <property type="entry name" value="J_dom_sf"/>
</dbReference>
<evidence type="ECO:0000313" key="10">
    <source>
        <dbReference type="Proteomes" id="UP000325081"/>
    </source>
</evidence>
<keyword evidence="2" id="KW-0677">Repeat</keyword>
<evidence type="ECO:0000256" key="5">
    <source>
        <dbReference type="PROSITE-ProRule" id="PRU00047"/>
    </source>
</evidence>
<dbReference type="PRINTS" id="PR00625">
    <property type="entry name" value="JDOMAIN"/>
</dbReference>
<dbReference type="InterPro" id="IPR001305">
    <property type="entry name" value="HSP_DnaJ_Cys-rich_dom"/>
</dbReference>
<keyword evidence="4" id="KW-0862">Zinc</keyword>
<dbReference type="Pfam" id="PF14392">
    <property type="entry name" value="zf-CCHC_4"/>
    <property type="match status" value="1"/>
</dbReference>
<dbReference type="Pfam" id="PF01556">
    <property type="entry name" value="DnaJ_C"/>
    <property type="match status" value="1"/>
</dbReference>
<dbReference type="InterPro" id="IPR002939">
    <property type="entry name" value="DnaJ_C"/>
</dbReference>
<evidence type="ECO:0000259" key="7">
    <source>
        <dbReference type="PROSITE" id="PS50076"/>
    </source>
</evidence>
<dbReference type="InterPro" id="IPR001878">
    <property type="entry name" value="Znf_CCHC"/>
</dbReference>
<dbReference type="SMART" id="SM00271">
    <property type="entry name" value="DnaJ"/>
    <property type="match status" value="1"/>
</dbReference>
<evidence type="ECO:0000256" key="4">
    <source>
        <dbReference type="ARBA" id="ARBA00022833"/>
    </source>
</evidence>
<dbReference type="OrthoDB" id="10256793at2759"/>
<dbReference type="PANTHER" id="PTHR43096:SF36">
    <property type="entry name" value="CHAPERONE PROTEIN DNAJ 1, MITOCHONDRIAL"/>
    <property type="match status" value="1"/>
</dbReference>
<evidence type="ECO:0000256" key="1">
    <source>
        <dbReference type="ARBA" id="ARBA00022723"/>
    </source>
</evidence>
<dbReference type="InterPro" id="IPR025836">
    <property type="entry name" value="Zn_knuckle_CX2CX4HX4C"/>
</dbReference>
<dbReference type="CDD" id="cd06257">
    <property type="entry name" value="DnaJ"/>
    <property type="match status" value="1"/>
</dbReference>
<dbReference type="GO" id="GO:0008270">
    <property type="term" value="F:zinc ion binding"/>
    <property type="evidence" value="ECO:0007669"/>
    <property type="project" value="UniProtKB-KW"/>
</dbReference>
<sequence length="714" mass="79309">YENLQTFCYYCGKIGHSDRGCDQKREDIKRSTLKPGQFGEWLKASGGNFLGSRDKTPSENNPDKSNIPGKSDELEETTKSPNSNAKKIPTHKNTSEPIPHTSVFSLDNAMIIEQSPIQKIDQNINTTPHLVDIPSLPSPTENKLPESSGPSDSQKAKPLRSVKINRKPPSKNMLVEVEILNQSTPLNTNNKRALSDDLTCNILATPDTKKLPSRMGRLRLLASSQKSLLKILCRRTSCSNGVLCERPFQSQRAFMHSAANNYWRSQLGRHADFATYELLLSKRLIHATGFLGSVEHDYYKILGVSNNATRDEIKAAFRSLAKKYHPDANKNNPTAKRKFQEIRDAYETLQDPEKKTQYDRIRGQSGRTESSEYHNRDRNNFKRTPRAEFSDSFQKIFSEIFEEETEHLNNDIEVELELTFSEAAEGCIKQVSVDADLPCDICYALASLKLKEYCLLNSPPRSFVSSSDISLGFDKNKISKIVASPMRFSIHGINAKQMIQVFDGRGHPLNAEMKICPTCQGLGKATVPPFITTCSTCKGLGRITKDYCKACKGSGVGKGVMEVKVAIPAGCFSKCPYYLPPGSAVLIIGVESGDTIRVAKAGNFGRGGKLQKILNFLGKALTFMWTLAILGGSVEVPTLSGNMQLQIPKGVQHGQLVTLRGKGLPTGGFFVGRGNQYVRFSIKFPITVTERQRVILEELEETIIDENNKSPERS</sequence>
<gene>
    <name evidence="9" type="ORF">STAS_05934</name>
</gene>
<protein>
    <submittedName>
        <fullName evidence="9">Chaperone protein DNAj</fullName>
    </submittedName>
</protein>
<feature type="domain" description="CCHC-type" evidence="8">
    <location>
        <begin position="8"/>
        <end position="23"/>
    </location>
</feature>
<dbReference type="SUPFAM" id="SSF57938">
    <property type="entry name" value="DnaJ/Hsp40 cysteine-rich domain"/>
    <property type="match status" value="1"/>
</dbReference>
<dbReference type="PROSITE" id="PS00636">
    <property type="entry name" value="DNAJ_1"/>
    <property type="match status" value="1"/>
</dbReference>
<evidence type="ECO:0000256" key="3">
    <source>
        <dbReference type="ARBA" id="ARBA00022771"/>
    </source>
</evidence>
<dbReference type="GO" id="GO:0051082">
    <property type="term" value="F:unfolded protein binding"/>
    <property type="evidence" value="ECO:0007669"/>
    <property type="project" value="InterPro"/>
</dbReference>
<dbReference type="CDD" id="cd10719">
    <property type="entry name" value="DnaJ_zf"/>
    <property type="match status" value="1"/>
</dbReference>
<evidence type="ECO:0000256" key="6">
    <source>
        <dbReference type="SAM" id="MobiDB-lite"/>
    </source>
</evidence>
<dbReference type="GO" id="GO:0031072">
    <property type="term" value="F:heat shock protein binding"/>
    <property type="evidence" value="ECO:0007669"/>
    <property type="project" value="InterPro"/>
</dbReference>
<dbReference type="EMBL" id="BKCP01004294">
    <property type="protein sequence ID" value="GER30019.1"/>
    <property type="molecule type" value="Genomic_DNA"/>
</dbReference>
<dbReference type="Gene3D" id="2.10.230.10">
    <property type="entry name" value="Heat shock protein DnaJ, cysteine-rich domain"/>
    <property type="match status" value="1"/>
</dbReference>
<dbReference type="PROSITE" id="PS50158">
    <property type="entry name" value="ZF_CCHC"/>
    <property type="match status" value="1"/>
</dbReference>
<evidence type="ECO:0000259" key="8">
    <source>
        <dbReference type="PROSITE" id="PS50158"/>
    </source>
</evidence>
<accession>A0A5A7PB22</accession>
<dbReference type="SUPFAM" id="SSF46565">
    <property type="entry name" value="Chaperone J-domain"/>
    <property type="match status" value="1"/>
</dbReference>
<evidence type="ECO:0000313" key="9">
    <source>
        <dbReference type="EMBL" id="GER30019.1"/>
    </source>
</evidence>
<dbReference type="PANTHER" id="PTHR43096">
    <property type="entry name" value="DNAJ HOMOLOG 1, MITOCHONDRIAL-RELATED"/>
    <property type="match status" value="1"/>
</dbReference>
<dbReference type="InterPro" id="IPR018253">
    <property type="entry name" value="DnaJ_domain_CS"/>
</dbReference>
<proteinExistence type="predicted"/>
<keyword evidence="10" id="KW-1185">Reference proteome</keyword>
<keyword evidence="1" id="KW-0479">Metal-binding</keyword>
<comment type="caution">
    <text evidence="9">The sequence shown here is derived from an EMBL/GenBank/DDBJ whole genome shotgun (WGS) entry which is preliminary data.</text>
</comment>
<dbReference type="GO" id="GO:0042026">
    <property type="term" value="P:protein refolding"/>
    <property type="evidence" value="ECO:0007669"/>
    <property type="project" value="TreeGrafter"/>
</dbReference>
<dbReference type="PROSITE" id="PS50076">
    <property type="entry name" value="DNAJ_2"/>
    <property type="match status" value="1"/>
</dbReference>
<dbReference type="AlphaFoldDB" id="A0A5A7PB22"/>
<dbReference type="InterPro" id="IPR036410">
    <property type="entry name" value="HSP_DnaJ_Cys-rich_dom_sf"/>
</dbReference>
<dbReference type="GO" id="GO:0003676">
    <property type="term" value="F:nucleic acid binding"/>
    <property type="evidence" value="ECO:0007669"/>
    <property type="project" value="InterPro"/>
</dbReference>
<dbReference type="Gene3D" id="2.60.260.20">
    <property type="entry name" value="Urease metallochaperone UreE, N-terminal domain"/>
    <property type="match status" value="1"/>
</dbReference>
<feature type="compositionally biased region" description="Basic and acidic residues" evidence="6">
    <location>
        <begin position="369"/>
        <end position="378"/>
    </location>
</feature>
<feature type="domain" description="J" evidence="7">
    <location>
        <begin position="297"/>
        <end position="362"/>
    </location>
</feature>
<feature type="region of interest" description="Disordered" evidence="6">
    <location>
        <begin position="356"/>
        <end position="378"/>
    </location>
</feature>
<dbReference type="Gene3D" id="1.10.287.110">
    <property type="entry name" value="DnaJ domain"/>
    <property type="match status" value="1"/>
</dbReference>
<dbReference type="Proteomes" id="UP000325081">
    <property type="component" value="Unassembled WGS sequence"/>
</dbReference>
<dbReference type="SUPFAM" id="SSF49493">
    <property type="entry name" value="HSP40/DnaJ peptide-binding domain"/>
    <property type="match status" value="1"/>
</dbReference>
<name>A0A5A7PB22_STRAF</name>
<dbReference type="InterPro" id="IPR008971">
    <property type="entry name" value="HSP40/DnaJ_pept-bd"/>
</dbReference>
<reference evidence="10" key="1">
    <citation type="journal article" date="2019" name="Curr. Biol.">
        <title>Genome Sequence of Striga asiatica Provides Insight into the Evolution of Plant Parasitism.</title>
        <authorList>
            <person name="Yoshida S."/>
            <person name="Kim S."/>
            <person name="Wafula E.K."/>
            <person name="Tanskanen J."/>
            <person name="Kim Y.M."/>
            <person name="Honaas L."/>
            <person name="Yang Z."/>
            <person name="Spallek T."/>
            <person name="Conn C.E."/>
            <person name="Ichihashi Y."/>
            <person name="Cheong K."/>
            <person name="Cui S."/>
            <person name="Der J.P."/>
            <person name="Gundlach H."/>
            <person name="Jiao Y."/>
            <person name="Hori C."/>
            <person name="Ishida J.K."/>
            <person name="Kasahara H."/>
            <person name="Kiba T."/>
            <person name="Kim M.S."/>
            <person name="Koo N."/>
            <person name="Laohavisit A."/>
            <person name="Lee Y.H."/>
            <person name="Lumba S."/>
            <person name="McCourt P."/>
            <person name="Mortimer J.C."/>
            <person name="Mutuku J.M."/>
            <person name="Nomura T."/>
            <person name="Sasaki-Sekimoto Y."/>
            <person name="Seto Y."/>
            <person name="Wang Y."/>
            <person name="Wakatake T."/>
            <person name="Sakakibara H."/>
            <person name="Demura T."/>
            <person name="Yamaguchi S."/>
            <person name="Yoneyama K."/>
            <person name="Manabe R.I."/>
            <person name="Nelson D.C."/>
            <person name="Schulman A.H."/>
            <person name="Timko M.P."/>
            <person name="dePamphilis C.W."/>
            <person name="Choi D."/>
            <person name="Shirasu K."/>
        </authorList>
    </citation>
    <scope>NUCLEOTIDE SEQUENCE [LARGE SCALE GENOMIC DNA]</scope>
    <source>
        <strain evidence="10">cv. UVA1</strain>
    </source>
</reference>
<keyword evidence="3 5" id="KW-0863">Zinc-finger</keyword>
<feature type="non-terminal residue" evidence="9">
    <location>
        <position position="1"/>
    </location>
</feature>
<dbReference type="InterPro" id="IPR001623">
    <property type="entry name" value="DnaJ_domain"/>
</dbReference>
<feature type="compositionally biased region" description="Polar residues" evidence="6">
    <location>
        <begin position="79"/>
        <end position="96"/>
    </location>
</feature>
<organism evidence="9 10">
    <name type="scientific">Striga asiatica</name>
    <name type="common">Asiatic witchweed</name>
    <name type="synonym">Buchnera asiatica</name>
    <dbReference type="NCBI Taxonomy" id="4170"/>
    <lineage>
        <taxon>Eukaryota</taxon>
        <taxon>Viridiplantae</taxon>
        <taxon>Streptophyta</taxon>
        <taxon>Embryophyta</taxon>
        <taxon>Tracheophyta</taxon>
        <taxon>Spermatophyta</taxon>
        <taxon>Magnoliopsida</taxon>
        <taxon>eudicotyledons</taxon>
        <taxon>Gunneridae</taxon>
        <taxon>Pentapetalae</taxon>
        <taxon>asterids</taxon>
        <taxon>lamiids</taxon>
        <taxon>Lamiales</taxon>
        <taxon>Orobanchaceae</taxon>
        <taxon>Buchnereae</taxon>
        <taxon>Striga</taxon>
    </lineage>
</organism>
<dbReference type="GO" id="GO:0005737">
    <property type="term" value="C:cytoplasm"/>
    <property type="evidence" value="ECO:0007669"/>
    <property type="project" value="TreeGrafter"/>
</dbReference>
<feature type="region of interest" description="Disordered" evidence="6">
    <location>
        <begin position="44"/>
        <end position="100"/>
    </location>
</feature>
<dbReference type="Pfam" id="PF00226">
    <property type="entry name" value="DnaJ"/>
    <property type="match status" value="1"/>
</dbReference>
<feature type="region of interest" description="Disordered" evidence="6">
    <location>
        <begin position="128"/>
        <end position="160"/>
    </location>
</feature>